<evidence type="ECO:0000313" key="6">
    <source>
        <dbReference type="EnsemblMetazoa" id="XP_030836730"/>
    </source>
</evidence>
<dbReference type="OrthoDB" id="10088880at2759"/>
<evidence type="ECO:0000256" key="2">
    <source>
        <dbReference type="ARBA" id="ARBA00009511"/>
    </source>
</evidence>
<dbReference type="GO" id="GO:0003785">
    <property type="term" value="F:actin monomer binding"/>
    <property type="evidence" value="ECO:0007669"/>
    <property type="project" value="InterPro"/>
</dbReference>
<proteinExistence type="inferred from homology"/>
<dbReference type="InterPro" id="IPR038386">
    <property type="entry name" value="Beta-thymosin_sf"/>
</dbReference>
<dbReference type="AlphaFoldDB" id="A0A7M7NHL3"/>
<accession>A0A7M7NHL3</accession>
<feature type="compositionally biased region" description="Basic and acidic residues" evidence="5">
    <location>
        <begin position="146"/>
        <end position="166"/>
    </location>
</feature>
<evidence type="ECO:0000256" key="1">
    <source>
        <dbReference type="ARBA" id="ARBA00004245"/>
    </source>
</evidence>
<dbReference type="GO" id="GO:0007015">
    <property type="term" value="P:actin filament organization"/>
    <property type="evidence" value="ECO:0007669"/>
    <property type="project" value="InterPro"/>
</dbReference>
<feature type="compositionally biased region" description="Polar residues" evidence="5">
    <location>
        <begin position="174"/>
        <end position="186"/>
    </location>
</feature>
<protein>
    <submittedName>
        <fullName evidence="6">Uncharacterized protein</fullName>
    </submittedName>
</protein>
<keyword evidence="3" id="KW-0963">Cytoplasm</keyword>
<dbReference type="KEGG" id="spu:105444067"/>
<dbReference type="Pfam" id="PF01290">
    <property type="entry name" value="Thymosin"/>
    <property type="match status" value="1"/>
</dbReference>
<feature type="region of interest" description="Disordered" evidence="5">
    <location>
        <begin position="139"/>
        <end position="208"/>
    </location>
</feature>
<name>A0A7M7NHL3_STRPU</name>
<dbReference type="EnsemblMetazoa" id="XM_030980870">
    <property type="protein sequence ID" value="XP_030836730"/>
    <property type="gene ID" value="LOC105444067"/>
</dbReference>
<dbReference type="GeneID" id="105444067"/>
<dbReference type="InterPro" id="IPR001152">
    <property type="entry name" value="Beta-thymosin"/>
</dbReference>
<reference evidence="7" key="1">
    <citation type="submission" date="2015-02" db="EMBL/GenBank/DDBJ databases">
        <title>Genome sequencing for Strongylocentrotus purpuratus.</title>
        <authorList>
            <person name="Murali S."/>
            <person name="Liu Y."/>
            <person name="Vee V."/>
            <person name="English A."/>
            <person name="Wang M."/>
            <person name="Skinner E."/>
            <person name="Han Y."/>
            <person name="Muzny D.M."/>
            <person name="Worley K.C."/>
            <person name="Gibbs R.A."/>
        </authorList>
    </citation>
    <scope>NUCLEOTIDE SEQUENCE</scope>
</reference>
<dbReference type="Proteomes" id="UP000007110">
    <property type="component" value="Unassembled WGS sequence"/>
</dbReference>
<dbReference type="RefSeq" id="XP_030836730.1">
    <property type="nucleotide sequence ID" value="XM_030980870.1"/>
</dbReference>
<keyword evidence="4" id="KW-0206">Cytoskeleton</keyword>
<reference evidence="6" key="2">
    <citation type="submission" date="2021-01" db="UniProtKB">
        <authorList>
            <consortium name="EnsemblMetazoa"/>
        </authorList>
    </citation>
    <scope>IDENTIFICATION</scope>
</reference>
<evidence type="ECO:0000313" key="7">
    <source>
        <dbReference type="Proteomes" id="UP000007110"/>
    </source>
</evidence>
<keyword evidence="7" id="KW-1185">Reference proteome</keyword>
<comment type="subcellular location">
    <subcellularLocation>
        <location evidence="1">Cytoplasm</location>
        <location evidence="1">Cytoskeleton</location>
    </subcellularLocation>
</comment>
<organism evidence="6 7">
    <name type="scientific">Strongylocentrotus purpuratus</name>
    <name type="common">Purple sea urchin</name>
    <dbReference type="NCBI Taxonomy" id="7668"/>
    <lineage>
        <taxon>Eukaryota</taxon>
        <taxon>Metazoa</taxon>
        <taxon>Echinodermata</taxon>
        <taxon>Eleutherozoa</taxon>
        <taxon>Echinozoa</taxon>
        <taxon>Echinoidea</taxon>
        <taxon>Euechinoidea</taxon>
        <taxon>Echinacea</taxon>
        <taxon>Camarodonta</taxon>
        <taxon>Echinidea</taxon>
        <taxon>Strongylocentrotidae</taxon>
        <taxon>Strongylocentrotus</taxon>
    </lineage>
</organism>
<dbReference type="GO" id="GO:0005856">
    <property type="term" value="C:cytoskeleton"/>
    <property type="evidence" value="ECO:0007669"/>
    <property type="project" value="UniProtKB-SubCell"/>
</dbReference>
<evidence type="ECO:0000256" key="3">
    <source>
        <dbReference type="ARBA" id="ARBA00022490"/>
    </source>
</evidence>
<evidence type="ECO:0000256" key="4">
    <source>
        <dbReference type="ARBA" id="ARBA00023212"/>
    </source>
</evidence>
<dbReference type="InParanoid" id="A0A7M7NHL3"/>
<evidence type="ECO:0000256" key="5">
    <source>
        <dbReference type="SAM" id="MobiDB-lite"/>
    </source>
</evidence>
<sequence>MDLLSLRDRRTRLLRSREYMLASNRLNKPPPWHSAGRRWAVSASTIAMAERERELVPNLRASCPPTFWSLQRSEPAKPGMRRAKTANASSYAERIRFKPEAYRAEPCKECDSMRECLNNEFLKNFDANQLNHVETSTRNTLPTHKTISEERRAILGERGSHSARYDVKRHRSVHFSSAPTTSQGPRPSQDDVDVATTDAVQKVDGEET</sequence>
<dbReference type="Gene3D" id="1.20.5.520">
    <property type="entry name" value="Single helix bin"/>
    <property type="match status" value="1"/>
</dbReference>
<comment type="similarity">
    <text evidence="2">Belongs to the thymosin beta family.</text>
</comment>